<comment type="caution">
    <text evidence="1">The sequence shown here is derived from an EMBL/GenBank/DDBJ whole genome shotgun (WGS) entry which is preliminary data.</text>
</comment>
<evidence type="ECO:0000313" key="1">
    <source>
        <dbReference type="EMBL" id="KAF8570269.1"/>
    </source>
</evidence>
<dbReference type="Proteomes" id="UP000699462">
    <property type="component" value="Unassembled WGS sequence"/>
</dbReference>
<dbReference type="AlphaFoldDB" id="A0A8T0DQP3"/>
<sequence>MLGCCTYFGIRLPCSESGRHTSVNCVFHCSSQNVESQEKGDHCTLQKTNFTKYSAFGRYT</sequence>
<dbReference type="EMBL" id="JTDF01001271">
    <property type="protein sequence ID" value="KAF8570269.1"/>
    <property type="molecule type" value="Genomic_DNA"/>
</dbReference>
<protein>
    <submittedName>
        <fullName evidence="1">Uncharacterized protein</fullName>
    </submittedName>
</protein>
<name>A0A8T0DQP3_9TREM</name>
<accession>A0A8T0DQP3</accession>
<evidence type="ECO:0000313" key="2">
    <source>
        <dbReference type="Proteomes" id="UP000699462"/>
    </source>
</evidence>
<proteinExistence type="predicted"/>
<reference evidence="1 2" key="1">
    <citation type="submission" date="2019-07" db="EMBL/GenBank/DDBJ databases">
        <title>Annotation for the trematode Paragonimus westermani.</title>
        <authorList>
            <person name="Choi Y.-J."/>
        </authorList>
    </citation>
    <scope>NUCLEOTIDE SEQUENCE [LARGE SCALE GENOMIC DNA]</scope>
    <source>
        <strain evidence="1">180907_Pwestermani</strain>
    </source>
</reference>
<keyword evidence="2" id="KW-1185">Reference proteome</keyword>
<gene>
    <name evidence="1" type="ORF">P879_05954</name>
</gene>
<organism evidence="1 2">
    <name type="scientific">Paragonimus westermani</name>
    <dbReference type="NCBI Taxonomy" id="34504"/>
    <lineage>
        <taxon>Eukaryota</taxon>
        <taxon>Metazoa</taxon>
        <taxon>Spiralia</taxon>
        <taxon>Lophotrochozoa</taxon>
        <taxon>Platyhelminthes</taxon>
        <taxon>Trematoda</taxon>
        <taxon>Digenea</taxon>
        <taxon>Plagiorchiida</taxon>
        <taxon>Troglotremata</taxon>
        <taxon>Troglotrematidae</taxon>
        <taxon>Paragonimus</taxon>
    </lineage>
</organism>